<keyword evidence="1" id="KW-0812">Transmembrane</keyword>
<proteinExistence type="predicted"/>
<evidence type="ECO:0000313" key="2">
    <source>
        <dbReference type="EMBL" id="KAK8858121.1"/>
    </source>
</evidence>
<organism evidence="2 3">
    <name type="scientific">Tritrichomonas musculus</name>
    <dbReference type="NCBI Taxonomy" id="1915356"/>
    <lineage>
        <taxon>Eukaryota</taxon>
        <taxon>Metamonada</taxon>
        <taxon>Parabasalia</taxon>
        <taxon>Tritrichomonadida</taxon>
        <taxon>Tritrichomonadidae</taxon>
        <taxon>Tritrichomonas</taxon>
    </lineage>
</organism>
<dbReference type="EMBL" id="JAPFFF010000019">
    <property type="protein sequence ID" value="KAK8858121.1"/>
    <property type="molecule type" value="Genomic_DNA"/>
</dbReference>
<dbReference type="Proteomes" id="UP001470230">
    <property type="component" value="Unassembled WGS sequence"/>
</dbReference>
<keyword evidence="1" id="KW-0472">Membrane</keyword>
<keyword evidence="1" id="KW-1133">Transmembrane helix</keyword>
<evidence type="ECO:0000256" key="1">
    <source>
        <dbReference type="SAM" id="Phobius"/>
    </source>
</evidence>
<evidence type="ECO:0000313" key="3">
    <source>
        <dbReference type="Proteomes" id="UP001470230"/>
    </source>
</evidence>
<sequence length="145" mass="17005">MRYSQQPRAFTDEKRKELWLKNIIWCVMTGCGLFLIGWQMKIIQRFKRGNFLEKNSFRFCVIMFFLFIIIAFYLILVTKNIGPGQDRAHIMQRDYPIAAYSMTALALILIVGSFIFSTDLLGALGILFFFCFWGFFINAIFVCAY</sequence>
<gene>
    <name evidence="2" type="ORF">M9Y10_013221</name>
</gene>
<feature type="transmembrane region" description="Helical" evidence="1">
    <location>
        <begin position="18"/>
        <end position="36"/>
    </location>
</feature>
<reference evidence="2 3" key="1">
    <citation type="submission" date="2024-04" db="EMBL/GenBank/DDBJ databases">
        <title>Tritrichomonas musculus Genome.</title>
        <authorList>
            <person name="Alves-Ferreira E."/>
            <person name="Grigg M."/>
            <person name="Lorenzi H."/>
            <person name="Galac M."/>
        </authorList>
    </citation>
    <scope>NUCLEOTIDE SEQUENCE [LARGE SCALE GENOMIC DNA]</scope>
    <source>
        <strain evidence="2 3">EAF2021</strain>
    </source>
</reference>
<keyword evidence="3" id="KW-1185">Reference proteome</keyword>
<comment type="caution">
    <text evidence="2">The sequence shown here is derived from an EMBL/GenBank/DDBJ whole genome shotgun (WGS) entry which is preliminary data.</text>
</comment>
<accession>A0ABR2I7B9</accession>
<feature type="transmembrane region" description="Helical" evidence="1">
    <location>
        <begin position="97"/>
        <end position="116"/>
    </location>
</feature>
<name>A0ABR2I7B9_9EUKA</name>
<protein>
    <submittedName>
        <fullName evidence="2">Uncharacterized protein</fullName>
    </submittedName>
</protein>
<feature type="transmembrane region" description="Helical" evidence="1">
    <location>
        <begin position="56"/>
        <end position="76"/>
    </location>
</feature>
<feature type="transmembrane region" description="Helical" evidence="1">
    <location>
        <begin position="122"/>
        <end position="144"/>
    </location>
</feature>